<keyword evidence="1" id="KW-1133">Transmembrane helix</keyword>
<dbReference type="Proteomes" id="UP000009229">
    <property type="component" value="Chromosome"/>
</dbReference>
<dbReference type="PANTHER" id="PTHR45138">
    <property type="entry name" value="REGULATORY COMPONENTS OF SENSORY TRANSDUCTION SYSTEM"/>
    <property type="match status" value="1"/>
</dbReference>
<evidence type="ECO:0000313" key="3">
    <source>
        <dbReference type="EMBL" id="AEG16759.1"/>
    </source>
</evidence>
<dbReference type="PANTHER" id="PTHR45138:SF9">
    <property type="entry name" value="DIGUANYLATE CYCLASE DGCM-RELATED"/>
    <property type="match status" value="1"/>
</dbReference>
<dbReference type="EMBL" id="CP002770">
    <property type="protein sequence ID" value="AEG16759.1"/>
    <property type="molecule type" value="Genomic_DNA"/>
</dbReference>
<dbReference type="CDD" id="cd01949">
    <property type="entry name" value="GGDEF"/>
    <property type="match status" value="1"/>
</dbReference>
<dbReference type="InterPro" id="IPR050469">
    <property type="entry name" value="Diguanylate_Cyclase"/>
</dbReference>
<evidence type="ECO:0000259" key="2">
    <source>
        <dbReference type="PROSITE" id="PS50887"/>
    </source>
</evidence>
<feature type="transmembrane region" description="Helical" evidence="1">
    <location>
        <begin position="75"/>
        <end position="92"/>
    </location>
</feature>
<keyword evidence="1" id="KW-0472">Membrane</keyword>
<feature type="transmembrane region" description="Helical" evidence="1">
    <location>
        <begin position="147"/>
        <end position="166"/>
    </location>
</feature>
<dbReference type="GO" id="GO:0043709">
    <property type="term" value="P:cell adhesion involved in single-species biofilm formation"/>
    <property type="evidence" value="ECO:0007669"/>
    <property type="project" value="TreeGrafter"/>
</dbReference>
<dbReference type="Pfam" id="PF00990">
    <property type="entry name" value="GGDEF"/>
    <property type="match status" value="1"/>
</dbReference>
<keyword evidence="4" id="KW-1185">Reference proteome</keyword>
<dbReference type="KEGG" id="dku:Desku_3271"/>
<name>A0AAU8PKL3_DESK7</name>
<dbReference type="NCBIfam" id="TIGR00254">
    <property type="entry name" value="GGDEF"/>
    <property type="match status" value="1"/>
</dbReference>
<feature type="domain" description="GGDEF" evidence="2">
    <location>
        <begin position="210"/>
        <end position="339"/>
    </location>
</feature>
<feature type="transmembrane region" description="Helical" evidence="1">
    <location>
        <begin position="122"/>
        <end position="141"/>
    </location>
</feature>
<dbReference type="GO" id="GO:0005886">
    <property type="term" value="C:plasma membrane"/>
    <property type="evidence" value="ECO:0007669"/>
    <property type="project" value="TreeGrafter"/>
</dbReference>
<dbReference type="Gene3D" id="3.30.70.270">
    <property type="match status" value="1"/>
</dbReference>
<dbReference type="InterPro" id="IPR000160">
    <property type="entry name" value="GGDEF_dom"/>
</dbReference>
<dbReference type="GO" id="GO:1902201">
    <property type="term" value="P:negative regulation of bacterial-type flagellum-dependent cell motility"/>
    <property type="evidence" value="ECO:0007669"/>
    <property type="project" value="TreeGrafter"/>
</dbReference>
<dbReference type="SMART" id="SM00267">
    <property type="entry name" value="GGDEF"/>
    <property type="match status" value="1"/>
</dbReference>
<protein>
    <submittedName>
        <fullName evidence="3">Diguanylate cyclase</fullName>
    </submittedName>
</protein>
<evidence type="ECO:0000313" key="4">
    <source>
        <dbReference type="Proteomes" id="UP000009229"/>
    </source>
</evidence>
<dbReference type="GO" id="GO:0052621">
    <property type="term" value="F:diguanylate cyclase activity"/>
    <property type="evidence" value="ECO:0007669"/>
    <property type="project" value="TreeGrafter"/>
</dbReference>
<feature type="transmembrane region" description="Helical" evidence="1">
    <location>
        <begin position="46"/>
        <end position="63"/>
    </location>
</feature>
<dbReference type="InterPro" id="IPR043128">
    <property type="entry name" value="Rev_trsase/Diguanyl_cyclase"/>
</dbReference>
<dbReference type="SUPFAM" id="SSF55073">
    <property type="entry name" value="Nucleotide cyclase"/>
    <property type="match status" value="1"/>
</dbReference>
<dbReference type="PROSITE" id="PS50887">
    <property type="entry name" value="GGDEF"/>
    <property type="match status" value="1"/>
</dbReference>
<dbReference type="FunFam" id="3.30.70.270:FF:000001">
    <property type="entry name" value="Diguanylate cyclase domain protein"/>
    <property type="match status" value="1"/>
</dbReference>
<dbReference type="AlphaFoldDB" id="A0AAU8PKL3"/>
<sequence length="342" mass="39818">MGMSNLLQLTGEKTFDPTNLKIGKWRIITVFLSGLGYFLFCSRQVEWVFFWIAWFIYAALWFPFQGRHAGENPNWWTYFFMVGDVLFFVLAANIEHDILNNYSAMLILPLFQYLLRYGRKAALCYVWVSVAAFGYICLFHYEAHPARHFVVVVVMLLISYNESMLIQENRELRKQLFNLAIYDELTGLYNFRFFTQVLEKELGRSKEYGYEVTLLMIDIDNFKTINDVYGHEKGNEVLRCLGKIILDCVRENDYAARYGGEEFVIILPKTSLNEGHLIAERLKKRISKHPFDFGNVTVSIGVSTYPAPSTSKDRLIKHADRAMYLAKANGKNRVKVYSELSR</sequence>
<organism evidence="3 4">
    <name type="scientific">Desulfofundulus kuznetsovii (strain DSM 6115 / VKM B-1805 / 17)</name>
    <name type="common">Desulfotomaculum kuznetsovii</name>
    <dbReference type="NCBI Taxonomy" id="760568"/>
    <lineage>
        <taxon>Bacteria</taxon>
        <taxon>Bacillati</taxon>
        <taxon>Bacillota</taxon>
        <taxon>Clostridia</taxon>
        <taxon>Eubacteriales</taxon>
        <taxon>Peptococcaceae</taxon>
        <taxon>Desulfofundulus</taxon>
    </lineage>
</organism>
<feature type="transmembrane region" description="Helical" evidence="1">
    <location>
        <begin position="23"/>
        <end position="40"/>
    </location>
</feature>
<gene>
    <name evidence="3" type="ordered locus">Desku_3271</name>
</gene>
<evidence type="ECO:0000256" key="1">
    <source>
        <dbReference type="SAM" id="Phobius"/>
    </source>
</evidence>
<dbReference type="RefSeq" id="WP_013824265.1">
    <property type="nucleotide sequence ID" value="NC_015573.1"/>
</dbReference>
<accession>A0AAU8PKL3</accession>
<reference evidence="4" key="1">
    <citation type="submission" date="2011-05" db="EMBL/GenBank/DDBJ databases">
        <title>Complete sequence of Desulfotomaculum kuznetsovii DSM 6115.</title>
        <authorList>
            <person name="Lucas S."/>
            <person name="Han J."/>
            <person name="Lapidus A."/>
            <person name="Cheng J.-F."/>
            <person name="Goodwin L."/>
            <person name="Pitluck S."/>
            <person name="Peters L."/>
            <person name="Mikhailova N."/>
            <person name="Lu M."/>
            <person name="Saunders E."/>
            <person name="Han C."/>
            <person name="Tapia R."/>
            <person name="Land M."/>
            <person name="Hauser L."/>
            <person name="Kyrpides N."/>
            <person name="Ivanova N."/>
            <person name="Pagani I."/>
            <person name="Nazina T."/>
            <person name="Ivanova A."/>
            <person name="Parshina S."/>
            <person name="Kuever J."/>
            <person name="Muyzer G."/>
            <person name="Plugge C."/>
            <person name="Stams A."/>
            <person name="Woyke T."/>
        </authorList>
    </citation>
    <scope>NUCLEOTIDE SEQUENCE [LARGE SCALE GENOMIC DNA]</scope>
    <source>
        <strain evidence="4">DSM 6115 / VKM B-1805 / 17</strain>
    </source>
</reference>
<proteinExistence type="predicted"/>
<keyword evidence="1" id="KW-0812">Transmembrane</keyword>
<dbReference type="InterPro" id="IPR029787">
    <property type="entry name" value="Nucleotide_cyclase"/>
</dbReference>